<keyword evidence="1" id="KW-0812">Transmembrane</keyword>
<evidence type="ECO:0000313" key="3">
    <source>
        <dbReference type="WBParaSite" id="ALUE_0001704801-mRNA-1"/>
    </source>
</evidence>
<reference evidence="3" key="1">
    <citation type="submission" date="2023-03" db="UniProtKB">
        <authorList>
            <consortium name="WormBaseParasite"/>
        </authorList>
    </citation>
    <scope>IDENTIFICATION</scope>
</reference>
<evidence type="ECO:0000313" key="2">
    <source>
        <dbReference type="Proteomes" id="UP000036681"/>
    </source>
</evidence>
<organism evidence="2 3">
    <name type="scientific">Ascaris lumbricoides</name>
    <name type="common">Giant roundworm</name>
    <dbReference type="NCBI Taxonomy" id="6252"/>
    <lineage>
        <taxon>Eukaryota</taxon>
        <taxon>Metazoa</taxon>
        <taxon>Ecdysozoa</taxon>
        <taxon>Nematoda</taxon>
        <taxon>Chromadorea</taxon>
        <taxon>Rhabditida</taxon>
        <taxon>Spirurina</taxon>
        <taxon>Ascaridomorpha</taxon>
        <taxon>Ascaridoidea</taxon>
        <taxon>Ascarididae</taxon>
        <taxon>Ascaris</taxon>
    </lineage>
</organism>
<feature type="transmembrane region" description="Helical" evidence="1">
    <location>
        <begin position="133"/>
        <end position="150"/>
    </location>
</feature>
<protein>
    <submittedName>
        <fullName evidence="3">Adenylate cyclase N-terminal domain-containing protein</fullName>
    </submittedName>
</protein>
<feature type="transmembrane region" description="Helical" evidence="1">
    <location>
        <begin position="292"/>
        <end position="314"/>
    </location>
</feature>
<feature type="transmembrane region" description="Helical" evidence="1">
    <location>
        <begin position="227"/>
        <end position="245"/>
    </location>
</feature>
<proteinExistence type="predicted"/>
<feature type="transmembrane region" description="Helical" evidence="1">
    <location>
        <begin position="321"/>
        <end position="339"/>
    </location>
</feature>
<keyword evidence="1" id="KW-0472">Membrane</keyword>
<dbReference type="AlphaFoldDB" id="A0A9J2Q4E6"/>
<name>A0A9J2Q4E6_ASCLU</name>
<feature type="transmembrane region" description="Helical" evidence="1">
    <location>
        <begin position="187"/>
        <end position="207"/>
    </location>
</feature>
<evidence type="ECO:0000256" key="1">
    <source>
        <dbReference type="SAM" id="Phobius"/>
    </source>
</evidence>
<feature type="transmembrane region" description="Helical" evidence="1">
    <location>
        <begin position="156"/>
        <end position="180"/>
    </location>
</feature>
<dbReference type="WBParaSite" id="ALUE_0001704801-mRNA-1">
    <property type="protein sequence ID" value="ALUE_0001704801-mRNA-1"/>
    <property type="gene ID" value="ALUE_0001704801"/>
</dbReference>
<accession>A0A9J2Q4E6</accession>
<sequence length="340" mass="39016">MSVVPLCSLRLHIVDNQGAHFKVLTWVYAKVWKRHKLCLLSDKRMRTDEGNAEEAMRMLADERDHARTPVANGSSGHHTIADMAHGRSMSPRRIPLFERASARWWNPQFASSTLESQYWKCSFPQLRDRFRSGLIYVCLTCILWIIYLQIFDHADLVHWVMLTAFGLVALSIGMLLFTLFSVHYQRFYMPTSFLCVFVLCTITLLVFSDSSGSFMSPVGELATSFQLTAFGLVALSIGMLLFTLFSVHYQRFYMPTSFLCVFVLCTITLLVFSDSSGSFMSPVGELATSFQVSKYSNAIFIFIIMLNSFSIFILNSIRSKFRFYFLWQIICIFIFTSLLT</sequence>
<feature type="transmembrane region" description="Helical" evidence="1">
    <location>
        <begin position="252"/>
        <end position="272"/>
    </location>
</feature>
<keyword evidence="2" id="KW-1185">Reference proteome</keyword>
<keyword evidence="1" id="KW-1133">Transmembrane helix</keyword>
<dbReference type="Proteomes" id="UP000036681">
    <property type="component" value="Unplaced"/>
</dbReference>